<dbReference type="PROSITE" id="PS51186">
    <property type="entry name" value="GNAT"/>
    <property type="match status" value="1"/>
</dbReference>
<accession>A0A2P7RZ76</accession>
<feature type="domain" description="N-acetyltransferase" evidence="3">
    <location>
        <begin position="7"/>
        <end position="176"/>
    </location>
</feature>
<dbReference type="InterPro" id="IPR000182">
    <property type="entry name" value="GNAT_dom"/>
</dbReference>
<sequence length="177" mass="19436">MLERPNPIIRRAARDEIAEIADLVAAAIETFRGIVRDKVLDLYIQHSRDAVARWNHDVLVVEAEGRLAGTVTYVDRTHEAGYGLPADWSTFRTLAVHPSARGRGLGAALVQHCIETARRDGASVLGIHAGAFMAIARGMYKRAGFVRCPEYDLFASGVFDFDPSEGDVLVAAYRLDL</sequence>
<name>A0A2P7RZ76_9HYPH</name>
<dbReference type="OrthoDB" id="9803233at2"/>
<gene>
    <name evidence="4" type="ORF">C7I84_23130</name>
</gene>
<evidence type="ECO:0000313" key="5">
    <source>
        <dbReference type="Proteomes" id="UP000241229"/>
    </source>
</evidence>
<proteinExistence type="predicted"/>
<dbReference type="PANTHER" id="PTHR43877">
    <property type="entry name" value="AMINOALKYLPHOSPHONATE N-ACETYLTRANSFERASE-RELATED-RELATED"/>
    <property type="match status" value="1"/>
</dbReference>
<dbReference type="RefSeq" id="WP_106774587.1">
    <property type="nucleotide sequence ID" value="NZ_PXYK01000027.1"/>
</dbReference>
<protein>
    <submittedName>
        <fullName evidence="4">N-acetyltransferase</fullName>
    </submittedName>
</protein>
<dbReference type="CDD" id="cd04301">
    <property type="entry name" value="NAT_SF"/>
    <property type="match status" value="1"/>
</dbReference>
<keyword evidence="5" id="KW-1185">Reference proteome</keyword>
<dbReference type="GO" id="GO:0016747">
    <property type="term" value="F:acyltransferase activity, transferring groups other than amino-acyl groups"/>
    <property type="evidence" value="ECO:0007669"/>
    <property type="project" value="InterPro"/>
</dbReference>
<evidence type="ECO:0000256" key="2">
    <source>
        <dbReference type="ARBA" id="ARBA00023315"/>
    </source>
</evidence>
<reference evidence="4 5" key="1">
    <citation type="submission" date="2018-03" db="EMBL/GenBank/DDBJ databases">
        <title>The draft genome of Mesorhizobium sp. 6GN-30.</title>
        <authorList>
            <person name="Liu L."/>
            <person name="Li L."/>
            <person name="Wang T."/>
            <person name="Zhang X."/>
            <person name="Liang L."/>
        </authorList>
    </citation>
    <scope>NUCLEOTIDE SEQUENCE [LARGE SCALE GENOMIC DNA]</scope>
    <source>
        <strain evidence="4 5">6GN30</strain>
    </source>
</reference>
<dbReference type="InterPro" id="IPR016181">
    <property type="entry name" value="Acyl_CoA_acyltransferase"/>
</dbReference>
<evidence type="ECO:0000313" key="4">
    <source>
        <dbReference type="EMBL" id="PSJ55537.1"/>
    </source>
</evidence>
<dbReference type="Pfam" id="PF00583">
    <property type="entry name" value="Acetyltransf_1"/>
    <property type="match status" value="1"/>
</dbReference>
<comment type="caution">
    <text evidence="4">The sequence shown here is derived from an EMBL/GenBank/DDBJ whole genome shotgun (WGS) entry which is preliminary data.</text>
</comment>
<keyword evidence="1 4" id="KW-0808">Transferase</keyword>
<dbReference type="EMBL" id="PXYK01000027">
    <property type="protein sequence ID" value="PSJ55537.1"/>
    <property type="molecule type" value="Genomic_DNA"/>
</dbReference>
<dbReference type="SUPFAM" id="SSF55729">
    <property type="entry name" value="Acyl-CoA N-acyltransferases (Nat)"/>
    <property type="match status" value="1"/>
</dbReference>
<evidence type="ECO:0000256" key="1">
    <source>
        <dbReference type="ARBA" id="ARBA00022679"/>
    </source>
</evidence>
<dbReference type="AlphaFoldDB" id="A0A2P7RZ76"/>
<dbReference type="Gene3D" id="3.40.630.30">
    <property type="match status" value="1"/>
</dbReference>
<evidence type="ECO:0000259" key="3">
    <source>
        <dbReference type="PROSITE" id="PS51186"/>
    </source>
</evidence>
<organism evidence="4 5">
    <name type="scientific">Kumtagia ephedrae</name>
    <dbReference type="NCBI Taxonomy" id="2116701"/>
    <lineage>
        <taxon>Bacteria</taxon>
        <taxon>Pseudomonadati</taxon>
        <taxon>Pseudomonadota</taxon>
        <taxon>Alphaproteobacteria</taxon>
        <taxon>Hyphomicrobiales</taxon>
        <taxon>Phyllobacteriaceae</taxon>
        <taxon>Kumtagia</taxon>
    </lineage>
</organism>
<dbReference type="Proteomes" id="UP000241229">
    <property type="component" value="Unassembled WGS sequence"/>
</dbReference>
<keyword evidence="2" id="KW-0012">Acyltransferase</keyword>
<dbReference type="InterPro" id="IPR050832">
    <property type="entry name" value="Bact_Acetyltransf"/>
</dbReference>